<keyword evidence="4" id="KW-1185">Reference proteome</keyword>
<feature type="chain" id="PRO_5012579681" evidence="2">
    <location>
        <begin position="22"/>
        <end position="109"/>
    </location>
</feature>
<dbReference type="RefSeq" id="WP_089358358.1">
    <property type="nucleotide sequence ID" value="NZ_FZPD01000007.1"/>
</dbReference>
<gene>
    <name evidence="3" type="ORF">SAMN05421640_3696</name>
</gene>
<keyword evidence="2" id="KW-0732">Signal</keyword>
<protein>
    <submittedName>
        <fullName evidence="3">Uncharacterized protein</fullName>
    </submittedName>
</protein>
<feature type="region of interest" description="Disordered" evidence="1">
    <location>
        <begin position="23"/>
        <end position="50"/>
    </location>
</feature>
<evidence type="ECO:0000256" key="2">
    <source>
        <dbReference type="SAM" id="SignalP"/>
    </source>
</evidence>
<evidence type="ECO:0000256" key="1">
    <source>
        <dbReference type="SAM" id="MobiDB-lite"/>
    </source>
</evidence>
<proteinExistence type="predicted"/>
<accession>A0A239M7J2</accession>
<sequence>MLNIQPLSSFILLVVSLSAFSQESNVRERKETGINVNKNTSETDSLTAQKRTYEERLKRAELFKKRMARNPKKFMDSLNSIKNEKLRIEALQRIESYKIKSKSAINIEN</sequence>
<dbReference type="EMBL" id="FZPD01000007">
    <property type="protein sequence ID" value="SNT38601.1"/>
    <property type="molecule type" value="Genomic_DNA"/>
</dbReference>
<reference evidence="3 4" key="1">
    <citation type="submission" date="2017-06" db="EMBL/GenBank/DDBJ databases">
        <authorList>
            <person name="Kim H.J."/>
            <person name="Triplett B.A."/>
        </authorList>
    </citation>
    <scope>NUCLEOTIDE SEQUENCE [LARGE SCALE GENOMIC DNA]</scope>
    <source>
        <strain evidence="3 4">DSM 19307</strain>
    </source>
</reference>
<evidence type="ECO:0000313" key="3">
    <source>
        <dbReference type="EMBL" id="SNT38601.1"/>
    </source>
</evidence>
<organism evidence="3 4">
    <name type="scientific">Ekhidna lutea</name>
    <dbReference type="NCBI Taxonomy" id="447679"/>
    <lineage>
        <taxon>Bacteria</taxon>
        <taxon>Pseudomonadati</taxon>
        <taxon>Bacteroidota</taxon>
        <taxon>Cytophagia</taxon>
        <taxon>Cytophagales</taxon>
        <taxon>Reichenbachiellaceae</taxon>
        <taxon>Ekhidna</taxon>
    </lineage>
</organism>
<feature type="signal peptide" evidence="2">
    <location>
        <begin position="1"/>
        <end position="21"/>
    </location>
</feature>
<dbReference type="AlphaFoldDB" id="A0A239M7J2"/>
<feature type="compositionally biased region" description="Polar residues" evidence="1">
    <location>
        <begin position="34"/>
        <end position="50"/>
    </location>
</feature>
<name>A0A239M7J2_EKHLU</name>
<evidence type="ECO:0000313" key="4">
    <source>
        <dbReference type="Proteomes" id="UP000198393"/>
    </source>
</evidence>
<dbReference type="Proteomes" id="UP000198393">
    <property type="component" value="Unassembled WGS sequence"/>
</dbReference>